<organism evidence="1 2">
    <name type="scientific">Nelumbo nucifera</name>
    <name type="common">Sacred lotus</name>
    <dbReference type="NCBI Taxonomy" id="4432"/>
    <lineage>
        <taxon>Eukaryota</taxon>
        <taxon>Viridiplantae</taxon>
        <taxon>Streptophyta</taxon>
        <taxon>Embryophyta</taxon>
        <taxon>Tracheophyta</taxon>
        <taxon>Spermatophyta</taxon>
        <taxon>Magnoliopsida</taxon>
        <taxon>Proteales</taxon>
        <taxon>Nelumbonaceae</taxon>
        <taxon>Nelumbo</taxon>
    </lineage>
</organism>
<evidence type="ECO:0000313" key="1">
    <source>
        <dbReference type="Proteomes" id="UP000189703"/>
    </source>
</evidence>
<dbReference type="Gene3D" id="1.20.960.40">
    <property type="match status" value="1"/>
</dbReference>
<protein>
    <submittedName>
        <fullName evidence="2">Protein TONNEAU 1b-like</fullName>
    </submittedName>
</protein>
<dbReference type="AlphaFoldDB" id="A0A1U8Q3X8"/>
<dbReference type="InParanoid" id="A0A1U8Q3X8"/>
<dbReference type="RefSeq" id="XP_019053528.1">
    <property type="nucleotide sequence ID" value="XM_019197983.1"/>
</dbReference>
<dbReference type="GeneID" id="109114784"/>
<dbReference type="KEGG" id="nnu:109114784"/>
<name>A0A1U8Q3X8_NELNU</name>
<keyword evidence="1" id="KW-1185">Reference proteome</keyword>
<accession>A0A1U8Q3X8</accession>
<dbReference type="Pfam" id="PF16045">
    <property type="entry name" value="LisH_2"/>
    <property type="match status" value="1"/>
</dbReference>
<sequence>MEERAGGKNTGFIPDMPVLMYQMVFEFLTHKDGRLLTALACEYLDWAQLGHTLKVYLPECNMQKDFWKAELKDFCSKNGYDFNRNRESGPLLLDVLEGYLKYEV</sequence>
<dbReference type="InterPro" id="IPR006594">
    <property type="entry name" value="LisH"/>
</dbReference>
<gene>
    <name evidence="2" type="primary">LOC109114784</name>
</gene>
<evidence type="ECO:0000313" key="2">
    <source>
        <dbReference type="RefSeq" id="XP_019053528.1"/>
    </source>
</evidence>
<dbReference type="OrthoDB" id="1681620at2759"/>
<reference evidence="2" key="1">
    <citation type="submission" date="2025-08" db="UniProtKB">
        <authorList>
            <consortium name="RefSeq"/>
        </authorList>
    </citation>
    <scope>IDENTIFICATION</scope>
</reference>
<dbReference type="Proteomes" id="UP000189703">
    <property type="component" value="Unplaced"/>
</dbReference>
<proteinExistence type="predicted"/>